<dbReference type="Proteomes" id="UP001597216">
    <property type="component" value="Unassembled WGS sequence"/>
</dbReference>
<gene>
    <name evidence="6" type="ORF">ACFQ27_17475</name>
</gene>
<dbReference type="PANTHER" id="PTHR13184">
    <property type="entry name" value="37S RIBOSOMAL PROTEIN S22"/>
    <property type="match status" value="1"/>
</dbReference>
<dbReference type="EMBL" id="JBHTLQ010000054">
    <property type="protein sequence ID" value="MFD1192383.1"/>
    <property type="molecule type" value="Genomic_DNA"/>
</dbReference>
<keyword evidence="1" id="KW-0479">Metal-binding</keyword>
<sequence length="339" mass="35354">MTPDLPPALRAAAERLMQGVSRAGLAERAGEISRAYRGRQGSAGVVKDQAGATAYVLARLPATYAACARAFDEVAQRAPGFAPNTLLDAGAGPGGAGWAALETWPEISGAVLLDSNRAFLEMAGRLAEDGPDPLTGAERRIGDLAAPKDWPSADLVVASYALAEIAAARQAETIGGLWAATTGVLILVEPGTPDGFARLRAARDLLIGEGAAILAPCPHAQACPLVEPDWCHFVQRLPRSRDHRLAKGADAPFEDEKFIYLAVARPGVTLEPATPRVLAPPRIQKPAITLKLCTPEGAVEMREIAKRDKAAFASVRRLDWGDSLPLPAGGASEGGGAGD</sequence>
<evidence type="ECO:0000256" key="3">
    <source>
        <dbReference type="ARBA" id="ARBA00023004"/>
    </source>
</evidence>
<dbReference type="InterPro" id="IPR029063">
    <property type="entry name" value="SAM-dependent_MTases_sf"/>
</dbReference>
<keyword evidence="7" id="KW-1185">Reference proteome</keyword>
<dbReference type="Gene3D" id="3.40.50.150">
    <property type="entry name" value="Vaccinia Virus protein VP39"/>
    <property type="match status" value="1"/>
</dbReference>
<evidence type="ECO:0000256" key="4">
    <source>
        <dbReference type="ARBA" id="ARBA00023014"/>
    </source>
</evidence>
<evidence type="ECO:0000256" key="5">
    <source>
        <dbReference type="SAM" id="MobiDB-lite"/>
    </source>
</evidence>
<keyword evidence="2" id="KW-0809">Transit peptide</keyword>
<keyword evidence="3" id="KW-0408">Iron</keyword>
<reference evidence="7" key="1">
    <citation type="journal article" date="2019" name="Int. J. Syst. Evol. Microbiol.">
        <title>The Global Catalogue of Microorganisms (GCM) 10K type strain sequencing project: providing services to taxonomists for standard genome sequencing and annotation.</title>
        <authorList>
            <consortium name="The Broad Institute Genomics Platform"/>
            <consortium name="The Broad Institute Genome Sequencing Center for Infectious Disease"/>
            <person name="Wu L."/>
            <person name="Ma J."/>
        </authorList>
    </citation>
    <scope>NUCLEOTIDE SEQUENCE [LARGE SCALE GENOMIC DNA]</scope>
    <source>
        <strain evidence="7">CCUG 55074</strain>
    </source>
</reference>
<proteinExistence type="predicted"/>
<dbReference type="SUPFAM" id="SSF53335">
    <property type="entry name" value="S-adenosyl-L-methionine-dependent methyltransferases"/>
    <property type="match status" value="1"/>
</dbReference>
<comment type="caution">
    <text evidence="6">The sequence shown here is derived from an EMBL/GenBank/DDBJ whole genome shotgun (WGS) entry which is preliminary data.</text>
</comment>
<dbReference type="RefSeq" id="WP_377354486.1">
    <property type="nucleotide sequence ID" value="NZ_JBHTLQ010000054.1"/>
</dbReference>
<dbReference type="InterPro" id="IPR052571">
    <property type="entry name" value="Mt_RNA_Methyltransferase"/>
</dbReference>
<dbReference type="PANTHER" id="PTHR13184:SF5">
    <property type="entry name" value="METHYLTRANSFERASE-LIKE PROTEIN 17, MITOCHONDRIAL"/>
    <property type="match status" value="1"/>
</dbReference>
<organism evidence="6 7">
    <name type="scientific">Phenylobacterium conjunctum</name>
    <dbReference type="NCBI Taxonomy" id="1298959"/>
    <lineage>
        <taxon>Bacteria</taxon>
        <taxon>Pseudomonadati</taxon>
        <taxon>Pseudomonadota</taxon>
        <taxon>Alphaproteobacteria</taxon>
        <taxon>Caulobacterales</taxon>
        <taxon>Caulobacteraceae</taxon>
        <taxon>Phenylobacterium</taxon>
    </lineage>
</organism>
<evidence type="ECO:0000256" key="1">
    <source>
        <dbReference type="ARBA" id="ARBA00022723"/>
    </source>
</evidence>
<keyword evidence="4" id="KW-0411">Iron-sulfur</keyword>
<name>A0ABW3T5U7_9CAUL</name>
<protein>
    <submittedName>
        <fullName evidence="6">Small ribosomal subunit Rsm22 family protein</fullName>
    </submittedName>
</protein>
<evidence type="ECO:0000313" key="6">
    <source>
        <dbReference type="EMBL" id="MFD1192383.1"/>
    </source>
</evidence>
<feature type="region of interest" description="Disordered" evidence="5">
    <location>
        <begin position="320"/>
        <end position="339"/>
    </location>
</feature>
<dbReference type="Pfam" id="PF09243">
    <property type="entry name" value="Rsm22"/>
    <property type="match status" value="1"/>
</dbReference>
<accession>A0ABW3T5U7</accession>
<dbReference type="InterPro" id="IPR015324">
    <property type="entry name" value="Ribosomal_Rsm22-like"/>
</dbReference>
<evidence type="ECO:0000313" key="7">
    <source>
        <dbReference type="Proteomes" id="UP001597216"/>
    </source>
</evidence>
<evidence type="ECO:0000256" key="2">
    <source>
        <dbReference type="ARBA" id="ARBA00022946"/>
    </source>
</evidence>